<organism evidence="2 3">
    <name type="scientific">Oryzias melastigma</name>
    <name type="common">Marine medaka</name>
    <dbReference type="NCBI Taxonomy" id="30732"/>
    <lineage>
        <taxon>Eukaryota</taxon>
        <taxon>Metazoa</taxon>
        <taxon>Chordata</taxon>
        <taxon>Craniata</taxon>
        <taxon>Vertebrata</taxon>
        <taxon>Euteleostomi</taxon>
        <taxon>Actinopterygii</taxon>
        <taxon>Neopterygii</taxon>
        <taxon>Teleostei</taxon>
        <taxon>Neoteleostei</taxon>
        <taxon>Acanthomorphata</taxon>
        <taxon>Ovalentaria</taxon>
        <taxon>Atherinomorphae</taxon>
        <taxon>Beloniformes</taxon>
        <taxon>Adrianichthyidae</taxon>
        <taxon>Oryziinae</taxon>
        <taxon>Oryzias</taxon>
    </lineage>
</organism>
<feature type="compositionally biased region" description="Basic and acidic residues" evidence="1">
    <location>
        <begin position="151"/>
        <end position="165"/>
    </location>
</feature>
<dbReference type="AlphaFoldDB" id="A0A834F796"/>
<comment type="caution">
    <text evidence="2">The sequence shown here is derived from an EMBL/GenBank/DDBJ whole genome shotgun (WGS) entry which is preliminary data.</text>
</comment>
<evidence type="ECO:0000256" key="1">
    <source>
        <dbReference type="SAM" id="MobiDB-lite"/>
    </source>
</evidence>
<dbReference type="EMBL" id="WKFB01000415">
    <property type="protein sequence ID" value="KAF6723764.1"/>
    <property type="molecule type" value="Genomic_DNA"/>
</dbReference>
<protein>
    <submittedName>
        <fullName evidence="2">Uncharacterized protein</fullName>
    </submittedName>
</protein>
<accession>A0A834F796</accession>
<evidence type="ECO:0000313" key="2">
    <source>
        <dbReference type="EMBL" id="KAF6723764.1"/>
    </source>
</evidence>
<feature type="region of interest" description="Disordered" evidence="1">
    <location>
        <begin position="151"/>
        <end position="187"/>
    </location>
</feature>
<name>A0A834F796_ORYME</name>
<dbReference type="Proteomes" id="UP000646548">
    <property type="component" value="Unassembled WGS sequence"/>
</dbReference>
<gene>
    <name evidence="2" type="ORF">FQA47_019420</name>
</gene>
<proteinExistence type="predicted"/>
<evidence type="ECO:0000313" key="3">
    <source>
        <dbReference type="Proteomes" id="UP000646548"/>
    </source>
</evidence>
<reference evidence="2" key="1">
    <citation type="journal article" name="BMC Genomics">
        <title>Long-read sequencing and de novo genome assembly of marine medaka (Oryzias melastigma).</title>
        <authorList>
            <person name="Liang P."/>
            <person name="Saqib H.S.A."/>
            <person name="Ni X."/>
            <person name="Shen Y."/>
        </authorList>
    </citation>
    <scope>NUCLEOTIDE SEQUENCE</scope>
    <source>
        <strain evidence="2">Bigg-433</strain>
    </source>
</reference>
<sequence length="187" mass="20681">MHAYAQTQMQSILHSGSKQFTEVKYRRLKSDVFRMKGFYPHTGMERSPVQVLPTFSVRISSSNQEQSRCVKTNTFKGIRCAGVFLWYRRVSAGDDPAELECSTAPLCRAATVQMSPSKQQPTALHARTHAAAAQPPEPAAAAVLMTFRTGSCRERSRQASDTQRERRAHSGASMEGRGEGPTAFRAS</sequence>